<protein>
    <recommendedName>
        <fullName evidence="1">UPF0246 protein GCM10011273_24860</fullName>
    </recommendedName>
</protein>
<dbReference type="PANTHER" id="PTHR30283:SF4">
    <property type="entry name" value="PEROXIDE STRESS RESISTANCE PROTEIN YAAA"/>
    <property type="match status" value="1"/>
</dbReference>
<gene>
    <name evidence="2" type="ORF">GCM10011273_24860</name>
</gene>
<accession>A0A918QA63</accession>
<dbReference type="Proteomes" id="UP000662572">
    <property type="component" value="Unassembled WGS sequence"/>
</dbReference>
<proteinExistence type="inferred from homology"/>
<evidence type="ECO:0000256" key="1">
    <source>
        <dbReference type="HAMAP-Rule" id="MF_00652"/>
    </source>
</evidence>
<dbReference type="EMBL" id="BMZB01000003">
    <property type="protein sequence ID" value="GGZ37452.1"/>
    <property type="molecule type" value="Genomic_DNA"/>
</dbReference>
<dbReference type="PANTHER" id="PTHR30283">
    <property type="entry name" value="PEROXIDE STRESS RESPONSE PROTEIN YAAA"/>
    <property type="match status" value="1"/>
</dbReference>
<evidence type="ECO:0000313" key="3">
    <source>
        <dbReference type="Proteomes" id="UP000662572"/>
    </source>
</evidence>
<dbReference type="HAMAP" id="MF_00652">
    <property type="entry name" value="UPF0246"/>
    <property type="match status" value="1"/>
</dbReference>
<keyword evidence="3" id="KW-1185">Reference proteome</keyword>
<name>A0A918QA63_9CAUL</name>
<comment type="caution">
    <text evidence="2">The sequence shown here is derived from an EMBL/GenBank/DDBJ whole genome shotgun (WGS) entry which is preliminary data.</text>
</comment>
<organism evidence="2 3">
    <name type="scientific">Asticcacaulis endophyticus</name>
    <dbReference type="NCBI Taxonomy" id="1395890"/>
    <lineage>
        <taxon>Bacteria</taxon>
        <taxon>Pseudomonadati</taxon>
        <taxon>Pseudomonadota</taxon>
        <taxon>Alphaproteobacteria</taxon>
        <taxon>Caulobacterales</taxon>
        <taxon>Caulobacteraceae</taxon>
        <taxon>Asticcacaulis</taxon>
    </lineage>
</organism>
<sequence>MDISDDLAELNYRRYQRFTRQEVLPAAMIFDGDVYDGLKARELNQTDLIWMQDHVRILSGLYGVLRPLDQMRPYRLEMGTSLPTDKGKSLYAYWGDDIANALLKDARAVKADTILNLASQEYAKAALTKAMKLTVINTRFLDEKDGKARIVSFFAKRARGLMARYVIDNRIEDIEQVKAFDTDGYRFQADQSTPAEWVFSRHQPPLKS</sequence>
<dbReference type="NCBIfam" id="NF002542">
    <property type="entry name" value="PRK02101.1-3"/>
    <property type="match status" value="1"/>
</dbReference>
<reference evidence="2" key="2">
    <citation type="submission" date="2020-09" db="EMBL/GenBank/DDBJ databases">
        <authorList>
            <person name="Sun Q."/>
            <person name="Kim S."/>
        </authorList>
    </citation>
    <scope>NUCLEOTIDE SEQUENCE</scope>
    <source>
        <strain evidence="2">KCTC 32296</strain>
    </source>
</reference>
<dbReference type="InterPro" id="IPR005583">
    <property type="entry name" value="YaaA"/>
</dbReference>
<dbReference type="Pfam" id="PF03883">
    <property type="entry name" value="H2O2_YaaD"/>
    <property type="match status" value="1"/>
</dbReference>
<evidence type="ECO:0000313" key="2">
    <source>
        <dbReference type="EMBL" id="GGZ37452.1"/>
    </source>
</evidence>
<dbReference type="AlphaFoldDB" id="A0A918QA63"/>
<comment type="similarity">
    <text evidence="1">Belongs to the UPF0246 family.</text>
</comment>
<reference evidence="2" key="1">
    <citation type="journal article" date="2014" name="Int. J. Syst. Evol. Microbiol.">
        <title>Complete genome sequence of Corynebacterium casei LMG S-19264T (=DSM 44701T), isolated from a smear-ripened cheese.</title>
        <authorList>
            <consortium name="US DOE Joint Genome Institute (JGI-PGF)"/>
            <person name="Walter F."/>
            <person name="Albersmeier A."/>
            <person name="Kalinowski J."/>
            <person name="Ruckert C."/>
        </authorList>
    </citation>
    <scope>NUCLEOTIDE SEQUENCE</scope>
    <source>
        <strain evidence="2">KCTC 32296</strain>
    </source>
</reference>
<dbReference type="GO" id="GO:0005829">
    <property type="term" value="C:cytosol"/>
    <property type="evidence" value="ECO:0007669"/>
    <property type="project" value="TreeGrafter"/>
</dbReference>
<dbReference type="GO" id="GO:0033194">
    <property type="term" value="P:response to hydroperoxide"/>
    <property type="evidence" value="ECO:0007669"/>
    <property type="project" value="TreeGrafter"/>
</dbReference>